<dbReference type="AlphaFoldDB" id="A0A0N7IEY3"/>
<dbReference type="SUPFAM" id="SSF47729">
    <property type="entry name" value="IHF-like DNA-binding proteins"/>
    <property type="match status" value="1"/>
</dbReference>
<accession>A0A0N7IEY3</accession>
<dbReference type="InterPro" id="IPR010992">
    <property type="entry name" value="IHF-like_DNA-bd_dom_sf"/>
</dbReference>
<dbReference type="PATRIC" id="fig|246787.4.peg.1465"/>
<keyword evidence="1" id="KW-0238">DNA-binding</keyword>
<dbReference type="GO" id="GO:0003677">
    <property type="term" value="F:DNA binding"/>
    <property type="evidence" value="ECO:0007669"/>
    <property type="project" value="UniProtKB-KW"/>
</dbReference>
<proteinExistence type="predicted"/>
<gene>
    <name evidence="4" type="ORF">BcellWH2_01422</name>
</gene>
<evidence type="ECO:0000313" key="5">
    <source>
        <dbReference type="Proteomes" id="UP000061809"/>
    </source>
</evidence>
<feature type="region of interest" description="Disordered" evidence="2">
    <location>
        <begin position="139"/>
        <end position="167"/>
    </location>
</feature>
<dbReference type="KEGG" id="bcel:BcellWH2_01422"/>
<sequence>MGIKVKARQTKLSVGPSKGEYRFIMQAEIYSTLKQEKVISEASIRSGIPKGSLQAAWEAIGEVVKAWTTEGHSVALPGVGTMRFGLQAVAVSKVEDVGTGLITTRKVIFTPSTTIKQELKDTSINITCYDKDGKVIKQVTSSDPGNVDDEGGTDNPGGGGLDENPLG</sequence>
<dbReference type="InterPro" id="IPR041607">
    <property type="entry name" value="HU-HIG"/>
</dbReference>
<dbReference type="EMBL" id="CP012801">
    <property type="protein sequence ID" value="ALJ58683.1"/>
    <property type="molecule type" value="Genomic_DNA"/>
</dbReference>
<evidence type="ECO:0000256" key="2">
    <source>
        <dbReference type="SAM" id="MobiDB-lite"/>
    </source>
</evidence>
<protein>
    <recommendedName>
        <fullName evidence="3">HU domain-containing protein</fullName>
    </recommendedName>
</protein>
<reference evidence="4 5" key="1">
    <citation type="journal article" date="2015" name="Science">
        <title>Genetic determinants of in vivo fitness and diet responsiveness in multiple human gut Bacteroides.</title>
        <authorList>
            <person name="Wu M."/>
            <person name="McNulty N.P."/>
            <person name="Rodionov D.A."/>
            <person name="Khoroshkin M.S."/>
            <person name="Griffin N.W."/>
            <person name="Cheng J."/>
            <person name="Latreille P."/>
            <person name="Kerstetter R.A."/>
            <person name="Terrapon N."/>
            <person name="Henrissat B."/>
            <person name="Osterman A.L."/>
            <person name="Gordon J.I."/>
        </authorList>
    </citation>
    <scope>NUCLEOTIDE SEQUENCE [LARGE SCALE GENOMIC DNA]</scope>
    <source>
        <strain evidence="4 5">WH2</strain>
    </source>
</reference>
<feature type="domain" description="HU" evidence="3">
    <location>
        <begin position="1"/>
        <end position="124"/>
    </location>
</feature>
<dbReference type="RefSeq" id="WP_029428252.1">
    <property type="nucleotide sequence ID" value="NZ_CP012801.1"/>
</dbReference>
<name>A0A0N7IEY3_9BACE</name>
<dbReference type="Pfam" id="PF18291">
    <property type="entry name" value="HU-HIG"/>
    <property type="match status" value="1"/>
</dbReference>
<evidence type="ECO:0000313" key="4">
    <source>
        <dbReference type="EMBL" id="ALJ58683.1"/>
    </source>
</evidence>
<evidence type="ECO:0000256" key="1">
    <source>
        <dbReference type="ARBA" id="ARBA00023125"/>
    </source>
</evidence>
<evidence type="ECO:0000259" key="3">
    <source>
        <dbReference type="Pfam" id="PF18291"/>
    </source>
</evidence>
<organism evidence="4 5">
    <name type="scientific">Bacteroides cellulosilyticus</name>
    <dbReference type="NCBI Taxonomy" id="246787"/>
    <lineage>
        <taxon>Bacteria</taxon>
        <taxon>Pseudomonadati</taxon>
        <taxon>Bacteroidota</taxon>
        <taxon>Bacteroidia</taxon>
        <taxon>Bacteroidales</taxon>
        <taxon>Bacteroidaceae</taxon>
        <taxon>Bacteroides</taxon>
    </lineage>
</organism>
<dbReference type="Proteomes" id="UP000061809">
    <property type="component" value="Chromosome"/>
</dbReference>